<reference evidence="6" key="1">
    <citation type="submission" date="2025-08" db="UniProtKB">
        <authorList>
            <consortium name="RefSeq"/>
        </authorList>
    </citation>
    <scope>IDENTIFICATION</scope>
    <source>
        <tissue evidence="6">Muscle</tissue>
    </source>
</reference>
<comment type="similarity">
    <text evidence="1">Belongs to the RIPOR family.</text>
</comment>
<feature type="region of interest" description="Disordered" evidence="3">
    <location>
        <begin position="73"/>
        <end position="100"/>
    </location>
</feature>
<dbReference type="InterPro" id="IPR031780">
    <property type="entry name" value="FAM65_N"/>
</dbReference>
<dbReference type="Proteomes" id="UP000694941">
    <property type="component" value="Unplaced"/>
</dbReference>
<dbReference type="PANTHER" id="PTHR15829">
    <property type="entry name" value="PROTEIN KINASE PKN/PRK1, EFFECTOR"/>
    <property type="match status" value="1"/>
</dbReference>
<evidence type="ECO:0000313" key="6">
    <source>
        <dbReference type="RefSeq" id="XP_013785590.2"/>
    </source>
</evidence>
<evidence type="ECO:0000256" key="3">
    <source>
        <dbReference type="SAM" id="MobiDB-lite"/>
    </source>
</evidence>
<gene>
    <name evidence="6" type="primary">LOC106469635</name>
</gene>
<protein>
    <submittedName>
        <fullName evidence="6">Rho family-interacting cell polarization regulator 2-like</fullName>
    </submittedName>
</protein>
<evidence type="ECO:0000256" key="1">
    <source>
        <dbReference type="ARBA" id="ARBA00005744"/>
    </source>
</evidence>
<accession>A0ABM1BNJ7</accession>
<feature type="coiled-coil region" evidence="2">
    <location>
        <begin position="184"/>
        <end position="221"/>
    </location>
</feature>
<feature type="domain" description="FAM65 N-terminal" evidence="4">
    <location>
        <begin position="118"/>
        <end position="431"/>
    </location>
</feature>
<keyword evidence="2" id="KW-0175">Coiled coil</keyword>
<feature type="compositionally biased region" description="Low complexity" evidence="3">
    <location>
        <begin position="84"/>
        <end position="100"/>
    </location>
</feature>
<sequence length="633" mass="70837">MLRISQNSSTLKWYWNDRCDTHPMETENTEFWNTRTHGFCGMPINEQLKTRHSSDPTPGELSHSRSMIGLFSHRQPVSSGGTPTGSYTDGSSISGGSSSNSSTLSYGSVLGHYYSPNTTQRALKVSSTWSSKRPKVPRPERALAIFQAVNNGLRECIKLTQDDIMNLRTSADSFSTNTQFQGKLYEMEKQYKTAERYLKRLEFQLVKLEELQDQYEIHQKMRDGVCTMAYAYVMSQGKTKESALHSVHSGYRECSDILCNIEAELEHMMGTMLFEMKGIQGFARLCAGDVFEVTIKNAHQKWKTKGKVLKDENQAWDNKNVIFKAHIGEVLFIKAVEVKGFGKNKTLGHKLCDTKDLFSAYPQLMTVNLNPNGSLKLNVVVTWNPLHTCTEDTVSQPMLPVGSMLKSSPTSRQQEEYNRSSGLNRPTFHHQSDKTEMLQDFRVDLGRAYASAPNSTVTTPETEFVDLPSSVHFHSALLCRTGSLSNSIGDNRLYQAPKDSITTSTLTNSLQSQKADQPHLEVVETKTSQEKLGIQNVNSSEHCSIGDSPVEFHLNSSNLYAIVYNLGACLEDIQGQYPELLLLEQTIGEMERIFRKDVYSAKGSTGSVVSVSVESALECFDFLNLALDSDSDQ</sequence>
<dbReference type="PANTHER" id="PTHR15829:SF13">
    <property type="entry name" value="FAM65 N-TERMINAL DOMAIN-CONTAINING PROTEIN"/>
    <property type="match status" value="1"/>
</dbReference>
<dbReference type="InterPro" id="IPR026136">
    <property type="entry name" value="RIPOR3"/>
</dbReference>
<proteinExistence type="inferred from homology"/>
<evidence type="ECO:0000313" key="5">
    <source>
        <dbReference type="Proteomes" id="UP000694941"/>
    </source>
</evidence>
<evidence type="ECO:0000256" key="2">
    <source>
        <dbReference type="SAM" id="Coils"/>
    </source>
</evidence>
<dbReference type="Pfam" id="PF15903">
    <property type="entry name" value="PL48"/>
    <property type="match status" value="1"/>
</dbReference>
<organism evidence="5 6">
    <name type="scientific">Limulus polyphemus</name>
    <name type="common">Atlantic horseshoe crab</name>
    <dbReference type="NCBI Taxonomy" id="6850"/>
    <lineage>
        <taxon>Eukaryota</taxon>
        <taxon>Metazoa</taxon>
        <taxon>Ecdysozoa</taxon>
        <taxon>Arthropoda</taxon>
        <taxon>Chelicerata</taxon>
        <taxon>Merostomata</taxon>
        <taxon>Xiphosura</taxon>
        <taxon>Limulidae</taxon>
        <taxon>Limulus</taxon>
    </lineage>
</organism>
<feature type="region of interest" description="Disordered" evidence="3">
    <location>
        <begin position="404"/>
        <end position="429"/>
    </location>
</feature>
<keyword evidence="5" id="KW-1185">Reference proteome</keyword>
<dbReference type="RefSeq" id="XP_013785590.2">
    <property type="nucleotide sequence ID" value="XM_013930136.2"/>
</dbReference>
<feature type="non-terminal residue" evidence="6">
    <location>
        <position position="633"/>
    </location>
</feature>
<evidence type="ECO:0000259" key="4">
    <source>
        <dbReference type="Pfam" id="PF15903"/>
    </source>
</evidence>
<name>A0ABM1BNJ7_LIMPO</name>
<dbReference type="GeneID" id="106469635"/>